<dbReference type="OrthoDB" id="287874at2"/>
<organism evidence="1 2">
    <name type="scientific">Gimesia aquarii</name>
    <dbReference type="NCBI Taxonomy" id="2527964"/>
    <lineage>
        <taxon>Bacteria</taxon>
        <taxon>Pseudomonadati</taxon>
        <taxon>Planctomycetota</taxon>
        <taxon>Planctomycetia</taxon>
        <taxon>Planctomycetales</taxon>
        <taxon>Planctomycetaceae</taxon>
        <taxon>Gimesia</taxon>
    </lineage>
</organism>
<evidence type="ECO:0000313" key="1">
    <source>
        <dbReference type="EMBL" id="QDU07537.1"/>
    </source>
</evidence>
<accession>A0A517WQL2</accession>
<dbReference type="RefSeq" id="WP_145171553.1">
    <property type="nucleotide sequence ID" value="NZ_CP037422.1"/>
</dbReference>
<dbReference type="EMBL" id="CP037422">
    <property type="protein sequence ID" value="QDU07537.1"/>
    <property type="molecule type" value="Genomic_DNA"/>
</dbReference>
<dbReference type="Proteomes" id="UP000318384">
    <property type="component" value="Chromosome"/>
</dbReference>
<sequence length="84" mass="9039">MNDNAELSRQCPCCGLVLLLGTIFDAAAKEEEFGPILGIKKNVDPANAKAGYIGIGSLRLENHAPEFYSCPRCKADPSEKVLDT</sequence>
<reference evidence="1 2" key="1">
    <citation type="submission" date="2019-03" db="EMBL/GenBank/DDBJ databases">
        <title>Deep-cultivation of Planctomycetes and their phenomic and genomic characterization uncovers novel biology.</title>
        <authorList>
            <person name="Wiegand S."/>
            <person name="Jogler M."/>
            <person name="Boedeker C."/>
            <person name="Pinto D."/>
            <person name="Vollmers J."/>
            <person name="Rivas-Marin E."/>
            <person name="Kohn T."/>
            <person name="Peeters S.H."/>
            <person name="Heuer A."/>
            <person name="Rast P."/>
            <person name="Oberbeckmann S."/>
            <person name="Bunk B."/>
            <person name="Jeske O."/>
            <person name="Meyerdierks A."/>
            <person name="Storesund J.E."/>
            <person name="Kallscheuer N."/>
            <person name="Luecker S."/>
            <person name="Lage O.M."/>
            <person name="Pohl T."/>
            <person name="Merkel B.J."/>
            <person name="Hornburger P."/>
            <person name="Mueller R.-W."/>
            <person name="Bruemmer F."/>
            <person name="Labrenz M."/>
            <person name="Spormann A.M."/>
            <person name="Op den Camp H."/>
            <person name="Overmann J."/>
            <person name="Amann R."/>
            <person name="Jetten M.S.M."/>
            <person name="Mascher T."/>
            <person name="Medema M.H."/>
            <person name="Devos D.P."/>
            <person name="Kaster A.-K."/>
            <person name="Ovreas L."/>
            <person name="Rohde M."/>
            <person name="Galperin M.Y."/>
            <person name="Jogler C."/>
        </authorList>
    </citation>
    <scope>NUCLEOTIDE SEQUENCE [LARGE SCALE GENOMIC DNA]</scope>
    <source>
        <strain evidence="1 2">V202</strain>
    </source>
</reference>
<evidence type="ECO:0000313" key="2">
    <source>
        <dbReference type="Proteomes" id="UP000318384"/>
    </source>
</evidence>
<dbReference type="AlphaFoldDB" id="A0A517WQL2"/>
<keyword evidence="2" id="KW-1185">Reference proteome</keyword>
<proteinExistence type="predicted"/>
<name>A0A517WQL2_9PLAN</name>
<gene>
    <name evidence="1" type="ORF">V202x_08940</name>
</gene>
<protein>
    <submittedName>
        <fullName evidence="1">Uncharacterized protein</fullName>
    </submittedName>
</protein>